<organism evidence="8">
    <name type="scientific">marine metagenome</name>
    <dbReference type="NCBI Taxonomy" id="408172"/>
    <lineage>
        <taxon>unclassified sequences</taxon>
        <taxon>metagenomes</taxon>
        <taxon>ecological metagenomes</taxon>
    </lineage>
</organism>
<dbReference type="PANTHER" id="PTHR43660:SF1">
    <property type="entry name" value="DIPEPTIDYL CARBOXYPEPTIDASE"/>
    <property type="match status" value="1"/>
</dbReference>
<feature type="non-terminal residue" evidence="8">
    <location>
        <position position="1"/>
    </location>
</feature>
<reference evidence="8" key="1">
    <citation type="submission" date="2018-05" db="EMBL/GenBank/DDBJ databases">
        <authorList>
            <person name="Lanie J.A."/>
            <person name="Ng W.-L."/>
            <person name="Kazmierczak K.M."/>
            <person name="Andrzejewski T.M."/>
            <person name="Davidsen T.M."/>
            <person name="Wayne K.J."/>
            <person name="Tettelin H."/>
            <person name="Glass J.I."/>
            <person name="Rusch D."/>
            <person name="Podicherti R."/>
            <person name="Tsui H.-C.T."/>
            <person name="Winkler M.E."/>
        </authorList>
    </citation>
    <scope>NUCLEOTIDE SEQUENCE</scope>
</reference>
<evidence type="ECO:0000259" key="7">
    <source>
        <dbReference type="Pfam" id="PF01432"/>
    </source>
</evidence>
<keyword evidence="6" id="KW-0482">Metalloprotease</keyword>
<proteinExistence type="predicted"/>
<protein>
    <recommendedName>
        <fullName evidence="7">Peptidase M3A/M3B catalytic domain-containing protein</fullName>
    </recommendedName>
</protein>
<keyword evidence="5" id="KW-0862">Zinc</keyword>
<gene>
    <name evidence="8" type="ORF">METZ01_LOCUS469082</name>
</gene>
<dbReference type="Pfam" id="PF01432">
    <property type="entry name" value="Peptidase_M3"/>
    <property type="match status" value="1"/>
</dbReference>
<keyword evidence="4" id="KW-0378">Hydrolase</keyword>
<evidence type="ECO:0000256" key="5">
    <source>
        <dbReference type="ARBA" id="ARBA00022833"/>
    </source>
</evidence>
<name>A0A383B9X8_9ZZZZ</name>
<evidence type="ECO:0000256" key="3">
    <source>
        <dbReference type="ARBA" id="ARBA00022723"/>
    </source>
</evidence>
<evidence type="ECO:0000256" key="1">
    <source>
        <dbReference type="ARBA" id="ARBA00001947"/>
    </source>
</evidence>
<feature type="non-terminal residue" evidence="8">
    <location>
        <position position="247"/>
    </location>
</feature>
<evidence type="ECO:0000313" key="8">
    <source>
        <dbReference type="EMBL" id="SVE16228.1"/>
    </source>
</evidence>
<evidence type="ECO:0000256" key="4">
    <source>
        <dbReference type="ARBA" id="ARBA00022801"/>
    </source>
</evidence>
<dbReference type="EMBL" id="UINC01198323">
    <property type="protein sequence ID" value="SVE16228.1"/>
    <property type="molecule type" value="Genomic_DNA"/>
</dbReference>
<dbReference type="InterPro" id="IPR001567">
    <property type="entry name" value="Pept_M3A_M3B_dom"/>
</dbReference>
<dbReference type="PANTHER" id="PTHR43660">
    <property type="entry name" value="DIPEPTIDYL CARBOXYPEPTIDASE"/>
    <property type="match status" value="1"/>
</dbReference>
<dbReference type="AlphaFoldDB" id="A0A383B9X8"/>
<sequence length="247" mass="29126">INFLTNLVDCTKKYAINEFEELKKFTREVFDIDHLEASDIAYYSEKLKQKKFSISQEEIRRYFPVKQVIDGLFAITKKLYGVDIKKRNRIQTWNDDVEFFDIFDSKGIIRGSFYLDLFSRQHKRGGAWMDECIIRKKINSKIQNPVAYLTCNFTPPINNNPTLLTHDEIITLFHEFGHGLHHMMTKIDFSSVSGINGVPWDAVELPSQFMENFCWEKKALDLFARDFETGKKMSNNLFKRMTKVRSY</sequence>
<accession>A0A383B9X8</accession>
<dbReference type="GO" id="GO:0004222">
    <property type="term" value="F:metalloendopeptidase activity"/>
    <property type="evidence" value="ECO:0007669"/>
    <property type="project" value="InterPro"/>
</dbReference>
<dbReference type="Gene3D" id="1.10.1370.40">
    <property type="match status" value="1"/>
</dbReference>
<dbReference type="GO" id="GO:0006508">
    <property type="term" value="P:proteolysis"/>
    <property type="evidence" value="ECO:0007669"/>
    <property type="project" value="UniProtKB-KW"/>
</dbReference>
<dbReference type="SUPFAM" id="SSF55486">
    <property type="entry name" value="Metalloproteases ('zincins'), catalytic domain"/>
    <property type="match status" value="1"/>
</dbReference>
<dbReference type="InterPro" id="IPR045090">
    <property type="entry name" value="Pept_M3A_M3B"/>
</dbReference>
<evidence type="ECO:0000256" key="2">
    <source>
        <dbReference type="ARBA" id="ARBA00022670"/>
    </source>
</evidence>
<evidence type="ECO:0000256" key="6">
    <source>
        <dbReference type="ARBA" id="ARBA00023049"/>
    </source>
</evidence>
<keyword evidence="2" id="KW-0645">Protease</keyword>
<feature type="domain" description="Peptidase M3A/M3B catalytic" evidence="7">
    <location>
        <begin position="2"/>
        <end position="245"/>
    </location>
</feature>
<comment type="cofactor">
    <cofactor evidence="1">
        <name>Zn(2+)</name>
        <dbReference type="ChEBI" id="CHEBI:29105"/>
    </cofactor>
</comment>
<dbReference type="GO" id="GO:0046872">
    <property type="term" value="F:metal ion binding"/>
    <property type="evidence" value="ECO:0007669"/>
    <property type="project" value="UniProtKB-KW"/>
</dbReference>
<keyword evidence="3" id="KW-0479">Metal-binding</keyword>